<organism evidence="1">
    <name type="scientific">Herbaspirillum huttiense subsp. nephrolepidis</name>
    <dbReference type="NCBI Taxonomy" id="3075126"/>
    <lineage>
        <taxon>Bacteria</taxon>
        <taxon>Pseudomonadati</taxon>
        <taxon>Pseudomonadota</taxon>
        <taxon>Betaproteobacteria</taxon>
        <taxon>Burkholderiales</taxon>
        <taxon>Oxalobacteraceae</taxon>
        <taxon>Herbaspirillum</taxon>
    </lineage>
</organism>
<name>A0AAE4GAG4_9BURK</name>
<accession>A0AAE4GAG4</accession>
<gene>
    <name evidence="1" type="ORF">RJN63_12070</name>
</gene>
<protein>
    <submittedName>
        <fullName evidence="1">Uncharacterized protein</fullName>
    </submittedName>
</protein>
<evidence type="ECO:0000313" key="1">
    <source>
        <dbReference type="EMBL" id="MDT0337570.1"/>
    </source>
</evidence>
<dbReference type="RefSeq" id="WP_284077038.1">
    <property type="nucleotide sequence ID" value="NZ_JAVLSM010000007.1"/>
</dbReference>
<reference evidence="1" key="1">
    <citation type="submission" date="2023-02" db="EMBL/GenBank/DDBJ databases">
        <title>Description of Herbaspirillum huttiense subsp. nephrolepsisexaltata and Herbaspirillum huttiense subsp. lycopersicon.</title>
        <authorList>
            <person name="Poudel M."/>
            <person name="Sharma A."/>
            <person name="Goss E."/>
            <person name="Tapia J.H."/>
            <person name="Harmon C.M."/>
            <person name="Jones J.B."/>
        </authorList>
    </citation>
    <scope>NUCLEOTIDE SEQUENCE</scope>
    <source>
        <strain evidence="1">NC40101</strain>
    </source>
</reference>
<dbReference type="AlphaFoldDB" id="A0AAE4GAG4"/>
<dbReference type="EMBL" id="JAVRAA010000005">
    <property type="protein sequence ID" value="MDT0337570.1"/>
    <property type="molecule type" value="Genomic_DNA"/>
</dbReference>
<sequence>MTELKYIPIQTGADSVRGSDVADNVAQEIVGGRPDIYVIRQEGEGGYAVVSGAARLTVQLAQIGEAWVVDRSSGEVFLVRRAEDGTIFRAS</sequence>
<proteinExistence type="predicted"/>
<comment type="caution">
    <text evidence="1">The sequence shown here is derived from an EMBL/GenBank/DDBJ whole genome shotgun (WGS) entry which is preliminary data.</text>
</comment>